<dbReference type="NCBIfam" id="TIGR01784">
    <property type="entry name" value="T_den_put_tspse"/>
    <property type="match status" value="1"/>
</dbReference>
<evidence type="ECO:0008006" key="3">
    <source>
        <dbReference type="Google" id="ProtNLM"/>
    </source>
</evidence>
<dbReference type="STRING" id="1123350.SAMN02744040_02315"/>
<evidence type="ECO:0000313" key="2">
    <source>
        <dbReference type="Proteomes" id="UP000242520"/>
    </source>
</evidence>
<evidence type="ECO:0000313" key="1">
    <source>
        <dbReference type="EMBL" id="SHH54788.1"/>
    </source>
</evidence>
<dbReference type="OrthoDB" id="2973070at2"/>
<protein>
    <recommendedName>
        <fullName evidence="3">PD-(D/E)XK nuclease family transposase</fullName>
    </recommendedName>
</protein>
<dbReference type="AlphaFoldDB" id="A0A1M5TVS2"/>
<feature type="non-terminal residue" evidence="1">
    <location>
        <position position="119"/>
    </location>
</feature>
<dbReference type="InterPro" id="IPR010106">
    <property type="entry name" value="RpnA"/>
</dbReference>
<gene>
    <name evidence="1" type="ORF">SAMN02744040_02315</name>
</gene>
<accession>A0A1M5TVS2</accession>
<dbReference type="PANTHER" id="PTHR41317">
    <property type="entry name" value="PD-(D_E)XK NUCLEASE FAMILY TRANSPOSASE"/>
    <property type="match status" value="1"/>
</dbReference>
<sequence>MCRLNPKVDFVFKKLFGSEENKDILISFINSVLSEENQVKDIKIKNPYNLSSYIKGKMSILDIKAVDEKGVWYDIEMQIAEQSFYDKRALYYWAKVYSDQIESGEDYFELRKTISINIL</sequence>
<proteinExistence type="predicted"/>
<keyword evidence="2" id="KW-1185">Reference proteome</keyword>
<dbReference type="EMBL" id="FQXH01000045">
    <property type="protein sequence ID" value="SHH54788.1"/>
    <property type="molecule type" value="Genomic_DNA"/>
</dbReference>
<name>A0A1M5TVS2_9FIRM</name>
<dbReference type="PANTHER" id="PTHR41317:SF1">
    <property type="entry name" value="PD-(D_E)XK NUCLEASE FAMILY TRANSPOSASE"/>
    <property type="match status" value="1"/>
</dbReference>
<dbReference type="Proteomes" id="UP000242520">
    <property type="component" value="Unassembled WGS sequence"/>
</dbReference>
<organism evidence="1 2">
    <name type="scientific">Tepidibacter thalassicus DSM 15285</name>
    <dbReference type="NCBI Taxonomy" id="1123350"/>
    <lineage>
        <taxon>Bacteria</taxon>
        <taxon>Bacillati</taxon>
        <taxon>Bacillota</taxon>
        <taxon>Clostridia</taxon>
        <taxon>Peptostreptococcales</taxon>
        <taxon>Peptostreptococcaceae</taxon>
        <taxon>Tepidibacter</taxon>
    </lineage>
</organism>
<dbReference type="Pfam" id="PF12784">
    <property type="entry name" value="PDDEXK_2"/>
    <property type="match status" value="1"/>
</dbReference>
<dbReference type="RefSeq" id="WP_143145433.1">
    <property type="nucleotide sequence ID" value="NZ_FQXH01000045.1"/>
</dbReference>
<reference evidence="2" key="1">
    <citation type="submission" date="2016-11" db="EMBL/GenBank/DDBJ databases">
        <authorList>
            <person name="Varghese N."/>
            <person name="Submissions S."/>
        </authorList>
    </citation>
    <scope>NUCLEOTIDE SEQUENCE [LARGE SCALE GENOMIC DNA]</scope>
    <source>
        <strain evidence="2">DSM 15285</strain>
    </source>
</reference>